<feature type="signal peptide" evidence="2">
    <location>
        <begin position="1"/>
        <end position="39"/>
    </location>
</feature>
<organism evidence="3 4">
    <name type="scientific">Brevibacterium gallinarum</name>
    <dbReference type="NCBI Taxonomy" id="2762220"/>
    <lineage>
        <taxon>Bacteria</taxon>
        <taxon>Bacillati</taxon>
        <taxon>Actinomycetota</taxon>
        <taxon>Actinomycetes</taxon>
        <taxon>Micrococcales</taxon>
        <taxon>Brevibacteriaceae</taxon>
        <taxon>Brevibacterium</taxon>
    </lineage>
</organism>
<dbReference type="Proteomes" id="UP000651517">
    <property type="component" value="Unassembled WGS sequence"/>
</dbReference>
<keyword evidence="4" id="KW-1185">Reference proteome</keyword>
<evidence type="ECO:0000313" key="3">
    <source>
        <dbReference type="EMBL" id="MBD8020637.1"/>
    </source>
</evidence>
<feature type="region of interest" description="Disordered" evidence="1">
    <location>
        <begin position="269"/>
        <end position="291"/>
    </location>
</feature>
<feature type="chain" id="PRO_5045754531" evidence="2">
    <location>
        <begin position="40"/>
        <end position="291"/>
    </location>
</feature>
<comment type="caution">
    <text evidence="3">The sequence shown here is derived from an EMBL/GenBank/DDBJ whole genome shotgun (WGS) entry which is preliminary data.</text>
</comment>
<protein>
    <submittedName>
        <fullName evidence="3">Peptidoglycan-binding protein</fullName>
    </submittedName>
</protein>
<evidence type="ECO:0000256" key="1">
    <source>
        <dbReference type="SAM" id="MobiDB-lite"/>
    </source>
</evidence>
<keyword evidence="2" id="KW-0732">Signal</keyword>
<dbReference type="Gene3D" id="1.10.101.10">
    <property type="entry name" value="PGBD-like superfamily/PGBD"/>
    <property type="match status" value="1"/>
</dbReference>
<gene>
    <name evidence="3" type="ORF">H9634_07575</name>
</gene>
<evidence type="ECO:0000256" key="2">
    <source>
        <dbReference type="SAM" id="SignalP"/>
    </source>
</evidence>
<dbReference type="InterPro" id="IPR036365">
    <property type="entry name" value="PGBD-like_sf"/>
</dbReference>
<dbReference type="EMBL" id="JACSPY010000006">
    <property type="protein sequence ID" value="MBD8020637.1"/>
    <property type="molecule type" value="Genomic_DNA"/>
</dbReference>
<evidence type="ECO:0000313" key="4">
    <source>
        <dbReference type="Proteomes" id="UP000651517"/>
    </source>
</evidence>
<dbReference type="SUPFAM" id="SSF47090">
    <property type="entry name" value="PGBD-like"/>
    <property type="match status" value="1"/>
</dbReference>
<name>A0ABR8WUU1_9MICO</name>
<proteinExistence type="predicted"/>
<dbReference type="RefSeq" id="WP_191726095.1">
    <property type="nucleotide sequence ID" value="NZ_JACSPY010000006.1"/>
</dbReference>
<sequence length="291" mass="30023">MRAHAARTHRTPIAAAAGTAAAVLLGAGLAATASQPATAATTVDMEKVVLAAQLDPAKNGTDPTDGAAASVKAVEQALADAKHLDAKHVDGHFGSATVTAYSAWQKSQGASGEAANGLPGTGTMKKLGEKGGFAVTNTIDLGKRTTVDGQTLNQRTADMLAEAEKISGVDLHLTQGSYEADGADASAGTHDGGGALDAATKNLSTDDRAKAVTALRQVGFAAWDRTGVGTFDPHIHAVAISDTDLDSSVWKKDRNRQIFDYYNGMDGLTKHGPDNGPNVAKQTWEEYQRSS</sequence>
<dbReference type="InterPro" id="IPR036366">
    <property type="entry name" value="PGBDSf"/>
</dbReference>
<reference evidence="3 4" key="1">
    <citation type="submission" date="2020-08" db="EMBL/GenBank/DDBJ databases">
        <title>A Genomic Blueprint of the Chicken Gut Microbiome.</title>
        <authorList>
            <person name="Gilroy R."/>
            <person name="Ravi A."/>
            <person name="Getino M."/>
            <person name="Pursley I."/>
            <person name="Horton D.L."/>
            <person name="Alikhan N.-F."/>
            <person name="Baker D."/>
            <person name="Gharbi K."/>
            <person name="Hall N."/>
            <person name="Watson M."/>
            <person name="Adriaenssens E.M."/>
            <person name="Foster-Nyarko E."/>
            <person name="Jarju S."/>
            <person name="Secka A."/>
            <person name="Antonio M."/>
            <person name="Oren A."/>
            <person name="Chaudhuri R."/>
            <person name="La Ragione R.M."/>
            <person name="Hildebrand F."/>
            <person name="Pallen M.J."/>
        </authorList>
    </citation>
    <scope>NUCLEOTIDE SEQUENCE [LARGE SCALE GENOMIC DNA]</scope>
    <source>
        <strain evidence="3 4">Re57</strain>
    </source>
</reference>
<accession>A0ABR8WUU1</accession>